<organism evidence="3 4">
    <name type="scientific">Parascaris univalens</name>
    <name type="common">Nematode worm</name>
    <dbReference type="NCBI Taxonomy" id="6257"/>
    <lineage>
        <taxon>Eukaryota</taxon>
        <taxon>Metazoa</taxon>
        <taxon>Ecdysozoa</taxon>
        <taxon>Nematoda</taxon>
        <taxon>Chromadorea</taxon>
        <taxon>Rhabditida</taxon>
        <taxon>Spirurina</taxon>
        <taxon>Ascaridomorpha</taxon>
        <taxon>Ascaridoidea</taxon>
        <taxon>Ascarididae</taxon>
        <taxon>Parascaris</taxon>
    </lineage>
</organism>
<accession>A0A915ADG2</accession>
<protein>
    <submittedName>
        <fullName evidence="4">TPM domain-containing protein</fullName>
    </submittedName>
</protein>
<keyword evidence="3" id="KW-1185">Reference proteome</keyword>
<name>A0A915ADG2_PARUN</name>
<dbReference type="AlphaFoldDB" id="A0A915ADG2"/>
<evidence type="ECO:0000256" key="2">
    <source>
        <dbReference type="SAM" id="SignalP"/>
    </source>
</evidence>
<evidence type="ECO:0000313" key="4">
    <source>
        <dbReference type="WBParaSite" id="PgR005X_g206_t01"/>
    </source>
</evidence>
<feature type="signal peptide" evidence="2">
    <location>
        <begin position="1"/>
        <end position="25"/>
    </location>
</feature>
<sequence length="268" mass="29623">MCVVAHCCIAAAFAVVLLAMRCSDAFDNGHIGNSCSLNCTHYYTFICIAPHLFSHELLDTLRLFTSSRFSICSYDALLRKSQRMLFDGISLQRSWPIASISIVILECEQNEDWSDLAELCRKIWSQPDCKLDIMLLLVFHNFKLIPSVSIHPDSRAYVGRLSQQAGELRGVYGIDQAELLLGELFAAMDASEPPTENGERSAGYREHVPDWAFIVIIASILLSALAFYIGTCINKRTSLRAFNGGNAKSATNRRSWGAGFSGGIWAAA</sequence>
<evidence type="ECO:0000256" key="1">
    <source>
        <dbReference type="SAM" id="Phobius"/>
    </source>
</evidence>
<keyword evidence="1" id="KW-1133">Transmembrane helix</keyword>
<feature type="transmembrane region" description="Helical" evidence="1">
    <location>
        <begin position="211"/>
        <end position="230"/>
    </location>
</feature>
<feature type="chain" id="PRO_5037701309" evidence="2">
    <location>
        <begin position="26"/>
        <end position="268"/>
    </location>
</feature>
<keyword evidence="1" id="KW-0812">Transmembrane</keyword>
<reference evidence="4" key="1">
    <citation type="submission" date="2022-11" db="UniProtKB">
        <authorList>
            <consortium name="WormBaseParasite"/>
        </authorList>
    </citation>
    <scope>IDENTIFICATION</scope>
</reference>
<evidence type="ECO:0000313" key="3">
    <source>
        <dbReference type="Proteomes" id="UP000887569"/>
    </source>
</evidence>
<keyword evidence="2" id="KW-0732">Signal</keyword>
<proteinExistence type="predicted"/>
<dbReference type="Proteomes" id="UP000887569">
    <property type="component" value="Unplaced"/>
</dbReference>
<keyword evidence="1" id="KW-0472">Membrane</keyword>
<dbReference type="WBParaSite" id="PgR005X_g206_t01">
    <property type="protein sequence ID" value="PgR005X_g206_t01"/>
    <property type="gene ID" value="PgR005X_g206"/>
</dbReference>